<proteinExistence type="predicted"/>
<accession>A0ACB7S318</accession>
<sequence length="383" mass="40784">MACLAEDVVRAVACGDVADTEEKGWWGEQTRTSSGENKLATAYHAAGSPTWLGDPAAGGWFVARDRPLAPPLGKAAAPHDFKVRPAKQLTGSSLGPFMSTGVAGGEETALVAAQPLPAGCRSRPFSAPSCNQPLRRMLTDAGGSRPVTRPVPVACAGGGSELLLPTSANPLCARLARDCHEQNATVSRLACGRLSLITTRAVCTGEELRPWLSPALLAELGVPVALTPAHIRGHRCYACPDCGTAFEQPNPLKAHLALDACGGKPARLAPPRHACAFCGKLYSRRYGLKIHVRTHTGHKPLECRFCRRPFSDPSNLNKHVRLHAQRDSPYRCALCAKRLVRRRDLDRHLRARHQLEAQPVLTAARQPSVTAASATAAAASALS</sequence>
<dbReference type="EMBL" id="CM023486">
    <property type="protein sequence ID" value="KAH6928038.1"/>
    <property type="molecule type" value="Genomic_DNA"/>
</dbReference>
<evidence type="ECO:0000313" key="1">
    <source>
        <dbReference type="EMBL" id="KAH6928038.1"/>
    </source>
</evidence>
<organism evidence="1 2">
    <name type="scientific">Hyalomma asiaticum</name>
    <name type="common">Tick</name>
    <dbReference type="NCBI Taxonomy" id="266040"/>
    <lineage>
        <taxon>Eukaryota</taxon>
        <taxon>Metazoa</taxon>
        <taxon>Ecdysozoa</taxon>
        <taxon>Arthropoda</taxon>
        <taxon>Chelicerata</taxon>
        <taxon>Arachnida</taxon>
        <taxon>Acari</taxon>
        <taxon>Parasitiformes</taxon>
        <taxon>Ixodida</taxon>
        <taxon>Ixodoidea</taxon>
        <taxon>Ixodidae</taxon>
        <taxon>Hyalomminae</taxon>
        <taxon>Hyalomma</taxon>
    </lineage>
</organism>
<keyword evidence="2" id="KW-1185">Reference proteome</keyword>
<reference evidence="1" key="1">
    <citation type="submission" date="2020-05" db="EMBL/GenBank/DDBJ databases">
        <title>Large-scale comparative analyses of tick genomes elucidate their genetic diversity and vector capacities.</title>
        <authorList>
            <person name="Jia N."/>
            <person name="Wang J."/>
            <person name="Shi W."/>
            <person name="Du L."/>
            <person name="Sun Y."/>
            <person name="Zhan W."/>
            <person name="Jiang J."/>
            <person name="Wang Q."/>
            <person name="Zhang B."/>
            <person name="Ji P."/>
            <person name="Sakyi L.B."/>
            <person name="Cui X."/>
            <person name="Yuan T."/>
            <person name="Jiang B."/>
            <person name="Yang W."/>
            <person name="Lam T.T.-Y."/>
            <person name="Chang Q."/>
            <person name="Ding S."/>
            <person name="Wang X."/>
            <person name="Zhu J."/>
            <person name="Ruan X."/>
            <person name="Zhao L."/>
            <person name="Wei J."/>
            <person name="Que T."/>
            <person name="Du C."/>
            <person name="Cheng J."/>
            <person name="Dai P."/>
            <person name="Han X."/>
            <person name="Huang E."/>
            <person name="Gao Y."/>
            <person name="Liu J."/>
            <person name="Shao H."/>
            <person name="Ye R."/>
            <person name="Li L."/>
            <person name="Wei W."/>
            <person name="Wang X."/>
            <person name="Wang C."/>
            <person name="Yang T."/>
            <person name="Huo Q."/>
            <person name="Li W."/>
            <person name="Guo W."/>
            <person name="Chen H."/>
            <person name="Zhou L."/>
            <person name="Ni X."/>
            <person name="Tian J."/>
            <person name="Zhou Y."/>
            <person name="Sheng Y."/>
            <person name="Liu T."/>
            <person name="Pan Y."/>
            <person name="Xia L."/>
            <person name="Li J."/>
            <person name="Zhao F."/>
            <person name="Cao W."/>
        </authorList>
    </citation>
    <scope>NUCLEOTIDE SEQUENCE</scope>
    <source>
        <strain evidence="1">Hyas-2018</strain>
    </source>
</reference>
<dbReference type="Proteomes" id="UP000821845">
    <property type="component" value="Chromosome 6"/>
</dbReference>
<protein>
    <submittedName>
        <fullName evidence="1">Uncharacterized protein</fullName>
    </submittedName>
</protein>
<name>A0ACB7S318_HYAAI</name>
<evidence type="ECO:0000313" key="2">
    <source>
        <dbReference type="Proteomes" id="UP000821845"/>
    </source>
</evidence>
<gene>
    <name evidence="1" type="ORF">HPB50_010618</name>
</gene>
<comment type="caution">
    <text evidence="1">The sequence shown here is derived from an EMBL/GenBank/DDBJ whole genome shotgun (WGS) entry which is preliminary data.</text>
</comment>